<accession>A0A3N1CSP1</accession>
<protein>
    <submittedName>
        <fullName evidence="8">TspO/MBR related protein</fullName>
    </submittedName>
</protein>
<dbReference type="Gene3D" id="1.20.1260.100">
    <property type="entry name" value="TspO/MBR protein"/>
    <property type="match status" value="1"/>
</dbReference>
<reference evidence="8 9" key="1">
    <citation type="submission" date="2018-11" db="EMBL/GenBank/DDBJ databases">
        <title>Sequencing the genomes of 1000 actinobacteria strains.</title>
        <authorList>
            <person name="Klenk H.-P."/>
        </authorList>
    </citation>
    <scope>NUCLEOTIDE SEQUENCE [LARGE SCALE GENOMIC DNA]</scope>
    <source>
        <strain evidence="8 9">DSM 44254</strain>
    </source>
</reference>
<feature type="signal peptide" evidence="7">
    <location>
        <begin position="1"/>
        <end position="21"/>
    </location>
</feature>
<dbReference type="PIRSF" id="PIRSF005859">
    <property type="entry name" value="PBR"/>
    <property type="match status" value="1"/>
</dbReference>
<dbReference type="OrthoDB" id="9795496at2"/>
<comment type="caution">
    <text evidence="8">The sequence shown here is derived from an EMBL/GenBank/DDBJ whole genome shotgun (WGS) entry which is preliminary data.</text>
</comment>
<dbReference type="PANTHER" id="PTHR10057:SF0">
    <property type="entry name" value="TRANSLOCATOR PROTEIN"/>
    <property type="match status" value="1"/>
</dbReference>
<evidence type="ECO:0000256" key="5">
    <source>
        <dbReference type="ARBA" id="ARBA00023136"/>
    </source>
</evidence>
<evidence type="ECO:0000256" key="6">
    <source>
        <dbReference type="SAM" id="Phobius"/>
    </source>
</evidence>
<dbReference type="PANTHER" id="PTHR10057">
    <property type="entry name" value="PERIPHERAL-TYPE BENZODIAZEPINE RECEPTOR"/>
    <property type="match status" value="1"/>
</dbReference>
<evidence type="ECO:0000313" key="8">
    <source>
        <dbReference type="EMBL" id="ROO84330.1"/>
    </source>
</evidence>
<keyword evidence="5 6" id="KW-0472">Membrane</keyword>
<proteinExistence type="inferred from homology"/>
<dbReference type="FunFam" id="1.20.1260.100:FF:000001">
    <property type="entry name" value="translocator protein 2"/>
    <property type="match status" value="1"/>
</dbReference>
<feature type="transmembrane region" description="Helical" evidence="6">
    <location>
        <begin position="127"/>
        <end position="148"/>
    </location>
</feature>
<evidence type="ECO:0000256" key="3">
    <source>
        <dbReference type="ARBA" id="ARBA00022692"/>
    </source>
</evidence>
<evidence type="ECO:0000256" key="1">
    <source>
        <dbReference type="ARBA" id="ARBA00004141"/>
    </source>
</evidence>
<evidence type="ECO:0000313" key="9">
    <source>
        <dbReference type="Proteomes" id="UP000272400"/>
    </source>
</evidence>
<dbReference type="InterPro" id="IPR004307">
    <property type="entry name" value="TspO_MBR"/>
</dbReference>
<keyword evidence="4 6" id="KW-1133">Transmembrane helix</keyword>
<keyword evidence="9" id="KW-1185">Reference proteome</keyword>
<evidence type="ECO:0000256" key="4">
    <source>
        <dbReference type="ARBA" id="ARBA00022989"/>
    </source>
</evidence>
<name>A0A3N1CSP1_9ACTN</name>
<dbReference type="GO" id="GO:0016020">
    <property type="term" value="C:membrane"/>
    <property type="evidence" value="ECO:0007669"/>
    <property type="project" value="UniProtKB-SubCell"/>
</dbReference>
<dbReference type="Proteomes" id="UP000272400">
    <property type="component" value="Unassembled WGS sequence"/>
</dbReference>
<comment type="similarity">
    <text evidence="2">Belongs to the TspO/BZRP family.</text>
</comment>
<sequence length="151" mass="16250">MKTLFKTSLAVAATAVLGSLATRPDTPWYQNLAKPSWQPPPAAFPLVWTPLYISLAYAGARAIDHAPPESRPALIRAYALNLALNAAWTPTFFLLRSPNAALAEITLLNASNALLIHRFLNADRPSALLLVPYAAWTAFATALTAAIATRN</sequence>
<dbReference type="CDD" id="cd15904">
    <property type="entry name" value="TSPO_MBR"/>
    <property type="match status" value="1"/>
</dbReference>
<organism evidence="8 9">
    <name type="scientific">Actinocorallia herbida</name>
    <dbReference type="NCBI Taxonomy" id="58109"/>
    <lineage>
        <taxon>Bacteria</taxon>
        <taxon>Bacillati</taxon>
        <taxon>Actinomycetota</taxon>
        <taxon>Actinomycetes</taxon>
        <taxon>Streptosporangiales</taxon>
        <taxon>Thermomonosporaceae</taxon>
        <taxon>Actinocorallia</taxon>
    </lineage>
</organism>
<dbReference type="InterPro" id="IPR038330">
    <property type="entry name" value="TspO/MBR-related_sf"/>
</dbReference>
<feature type="chain" id="PRO_5039310022" evidence="7">
    <location>
        <begin position="22"/>
        <end position="151"/>
    </location>
</feature>
<dbReference type="GO" id="GO:0033013">
    <property type="term" value="P:tetrapyrrole metabolic process"/>
    <property type="evidence" value="ECO:0007669"/>
    <property type="project" value="UniProtKB-ARBA"/>
</dbReference>
<evidence type="ECO:0000256" key="2">
    <source>
        <dbReference type="ARBA" id="ARBA00007524"/>
    </source>
</evidence>
<dbReference type="Pfam" id="PF03073">
    <property type="entry name" value="TspO_MBR"/>
    <property type="match status" value="1"/>
</dbReference>
<keyword evidence="7" id="KW-0732">Signal</keyword>
<comment type="subcellular location">
    <subcellularLocation>
        <location evidence="1">Membrane</location>
        <topology evidence="1">Multi-pass membrane protein</topology>
    </subcellularLocation>
</comment>
<dbReference type="EMBL" id="RJKE01000001">
    <property type="protein sequence ID" value="ROO84330.1"/>
    <property type="molecule type" value="Genomic_DNA"/>
</dbReference>
<keyword evidence="3 6" id="KW-0812">Transmembrane</keyword>
<gene>
    <name evidence="8" type="ORF">EDD29_1852</name>
</gene>
<dbReference type="RefSeq" id="WP_123663966.1">
    <property type="nucleotide sequence ID" value="NZ_RJKE01000001.1"/>
</dbReference>
<evidence type="ECO:0000256" key="7">
    <source>
        <dbReference type="SAM" id="SignalP"/>
    </source>
</evidence>
<dbReference type="AlphaFoldDB" id="A0A3N1CSP1"/>